<dbReference type="RefSeq" id="WP_353543680.1">
    <property type="nucleotide sequence ID" value="NZ_BAABRN010000062.1"/>
</dbReference>
<dbReference type="PANTHER" id="PTHR34580">
    <property type="match status" value="1"/>
</dbReference>
<reference evidence="2 3" key="1">
    <citation type="submission" date="2024-02" db="EMBL/GenBank/DDBJ databases">
        <title>Deinococcus xinjiangensis NBRC 107630.</title>
        <authorList>
            <person name="Ichikawa N."/>
            <person name="Katano-Makiyama Y."/>
            <person name="Hidaka K."/>
        </authorList>
    </citation>
    <scope>NUCLEOTIDE SEQUENCE [LARGE SCALE GENOMIC DNA]</scope>
    <source>
        <strain evidence="2 3">NBRC 107630</strain>
    </source>
</reference>
<name>A0ABP9VGE3_9DEIO</name>
<evidence type="ECO:0000313" key="2">
    <source>
        <dbReference type="EMBL" id="GAA5503706.1"/>
    </source>
</evidence>
<keyword evidence="3" id="KW-1185">Reference proteome</keyword>
<feature type="domain" description="WCX" evidence="1">
    <location>
        <begin position="230"/>
        <end position="311"/>
    </location>
</feature>
<dbReference type="Pfam" id="PF25583">
    <property type="entry name" value="WCX"/>
    <property type="match status" value="1"/>
</dbReference>
<gene>
    <name evidence="2" type="ORF">Dxin01_03467</name>
</gene>
<evidence type="ECO:0000313" key="3">
    <source>
        <dbReference type="Proteomes" id="UP001458946"/>
    </source>
</evidence>
<comment type="caution">
    <text evidence="2">The sequence shown here is derived from an EMBL/GenBank/DDBJ whole genome shotgun (WGS) entry which is preliminary data.</text>
</comment>
<dbReference type="Proteomes" id="UP001458946">
    <property type="component" value="Unassembled WGS sequence"/>
</dbReference>
<proteinExistence type="predicted"/>
<dbReference type="EMBL" id="BAABRN010000062">
    <property type="protein sequence ID" value="GAA5503706.1"/>
    <property type="molecule type" value="Genomic_DNA"/>
</dbReference>
<dbReference type="InterPro" id="IPR057727">
    <property type="entry name" value="WCX_dom"/>
</dbReference>
<dbReference type="PANTHER" id="PTHR34580:SF1">
    <property type="entry name" value="PROTEIN PAFC"/>
    <property type="match status" value="1"/>
</dbReference>
<dbReference type="InterPro" id="IPR051534">
    <property type="entry name" value="CBASS_pafABC_assoc_protein"/>
</dbReference>
<sequence length="317" mass="36616">MSITRRRGQGQRLLRLIRLLQEDVLDSVTLAATLQCTQQEIQRDLRLLRTEGWNVQETPKRPKRYFLAPEDTEEPDPVRSVVTHALLRMLHHHAPTPSHVYHRAALELSETLPERLREVTLLSEPHGDTPRILETLAAAWCWGQAVGFTYCKPGETPKRGMGDIVYMEVNRTNLDWYVFMRRRGEKRVKTFHLSRFTDAVRLPNEPSPDIPFNPRHELDGAWGIVGGGDTCTITLRFAPEALPWVTHRQWPGQLTAKLEGEHYLLTVQAPLNHQHLPVEVMAWIRGWGPRVEVISPDWVRALWLAEARELLVRYGRI</sequence>
<accession>A0ABP9VGE3</accession>
<evidence type="ECO:0000259" key="1">
    <source>
        <dbReference type="Pfam" id="PF25583"/>
    </source>
</evidence>
<protein>
    <recommendedName>
        <fullName evidence="1">WCX domain-containing protein</fullName>
    </recommendedName>
</protein>
<organism evidence="2 3">
    <name type="scientific">Deinococcus xinjiangensis</name>
    <dbReference type="NCBI Taxonomy" id="457454"/>
    <lineage>
        <taxon>Bacteria</taxon>
        <taxon>Thermotogati</taxon>
        <taxon>Deinococcota</taxon>
        <taxon>Deinococci</taxon>
        <taxon>Deinococcales</taxon>
        <taxon>Deinococcaceae</taxon>
        <taxon>Deinococcus</taxon>
    </lineage>
</organism>